<dbReference type="Pfam" id="PF02995">
    <property type="entry name" value="DUF229"/>
    <property type="match status" value="2"/>
</dbReference>
<dbReference type="PANTHER" id="PTHR11616">
    <property type="entry name" value="SODIUM/CHLORIDE DEPENDENT TRANSPORTER"/>
    <property type="match status" value="1"/>
</dbReference>
<feature type="transmembrane region" description="Helical" evidence="21">
    <location>
        <begin position="1662"/>
        <end position="1687"/>
    </location>
</feature>
<dbReference type="InterPro" id="IPR037272">
    <property type="entry name" value="SNS_sf"/>
</dbReference>
<evidence type="ECO:0000256" key="6">
    <source>
        <dbReference type="ARBA" id="ARBA00022723"/>
    </source>
</evidence>
<keyword evidence="4" id="KW-0813">Transport</keyword>
<reference evidence="26" key="2">
    <citation type="submission" date="2022-06" db="UniProtKB">
        <authorList>
            <consortium name="EnsemblMetazoa"/>
        </authorList>
    </citation>
    <scope>IDENTIFICATION</scope>
    <source>
        <strain evidence="26">PS312</strain>
    </source>
</reference>
<dbReference type="InterPro" id="IPR010920">
    <property type="entry name" value="LSM_dom_sf"/>
</dbReference>
<feature type="domain" description="DFDF" evidence="23">
    <location>
        <begin position="2060"/>
        <end position="2096"/>
    </location>
</feature>
<evidence type="ECO:0000259" key="24">
    <source>
        <dbReference type="PROSITE" id="PS51513"/>
    </source>
</evidence>
<feature type="domain" description="C2H2-type" evidence="22">
    <location>
        <begin position="1058"/>
        <end position="1082"/>
    </location>
</feature>
<evidence type="ECO:0000256" key="1">
    <source>
        <dbReference type="ARBA" id="ARBA00004123"/>
    </source>
</evidence>
<dbReference type="Pfam" id="PF00096">
    <property type="entry name" value="zf-C2H2"/>
    <property type="match status" value="2"/>
</dbReference>
<evidence type="ECO:0000256" key="2">
    <source>
        <dbReference type="ARBA" id="ARBA00004141"/>
    </source>
</evidence>
<evidence type="ECO:0000256" key="17">
    <source>
        <dbReference type="PROSITE-ProRule" id="PRU00042"/>
    </source>
</evidence>
<feature type="transmembrane region" description="Helical" evidence="21">
    <location>
        <begin position="1357"/>
        <end position="1385"/>
    </location>
</feature>
<feature type="binding site" evidence="15">
    <location>
        <position position="1294"/>
    </location>
    <ligand>
        <name>Na(+)</name>
        <dbReference type="ChEBI" id="CHEBI:29101"/>
        <label>1</label>
    </ligand>
</feature>
<dbReference type="SUPFAM" id="SSF53649">
    <property type="entry name" value="Alkaline phosphatase-like"/>
    <property type="match status" value="1"/>
</dbReference>
<keyword evidence="12" id="KW-0238">DNA-binding</keyword>
<feature type="region of interest" description="Disordered" evidence="20">
    <location>
        <begin position="74"/>
        <end position="136"/>
    </location>
</feature>
<dbReference type="PROSITE" id="PS50157">
    <property type="entry name" value="ZINC_FINGER_C2H2_2"/>
    <property type="match status" value="4"/>
</dbReference>
<dbReference type="Pfam" id="PF00209">
    <property type="entry name" value="SNF"/>
    <property type="match status" value="1"/>
</dbReference>
<feature type="binding site" evidence="15">
    <location>
        <position position="1635"/>
    </location>
    <ligand>
        <name>Na(+)</name>
        <dbReference type="ChEBI" id="CHEBI:29101"/>
        <label>1</label>
    </ligand>
</feature>
<dbReference type="CDD" id="cd01736">
    <property type="entry name" value="LSm14_N"/>
    <property type="match status" value="1"/>
</dbReference>
<feature type="binding site" evidence="15">
    <location>
        <position position="1636"/>
    </location>
    <ligand>
        <name>Na(+)</name>
        <dbReference type="ChEBI" id="CHEBI:29101"/>
        <label>1</label>
    </ligand>
</feature>
<dbReference type="EnsemblMetazoa" id="PPA12734.1">
    <property type="protein sequence ID" value="PPA12734.1"/>
    <property type="gene ID" value="WBGene00102288"/>
</dbReference>
<evidence type="ECO:0000313" key="27">
    <source>
        <dbReference type="Proteomes" id="UP000005239"/>
    </source>
</evidence>
<dbReference type="InterPro" id="IPR013087">
    <property type="entry name" value="Znf_C2H2_type"/>
</dbReference>
<dbReference type="FunFam" id="3.30.160.60:FF:001465">
    <property type="entry name" value="Zinc finger protein 560"/>
    <property type="match status" value="1"/>
</dbReference>
<feature type="compositionally biased region" description="Basic and acidic residues" evidence="20">
    <location>
        <begin position="2095"/>
        <end position="2108"/>
    </location>
</feature>
<feature type="transmembrane region" description="Helical" evidence="21">
    <location>
        <begin position="1560"/>
        <end position="1584"/>
    </location>
</feature>
<dbReference type="Gene3D" id="3.30.160.60">
    <property type="entry name" value="Classic Zinc Finger"/>
    <property type="match status" value="4"/>
</dbReference>
<reference evidence="27" key="1">
    <citation type="journal article" date="2008" name="Nat. Genet.">
        <title>The Pristionchus pacificus genome provides a unique perspective on nematode lifestyle and parasitism.</title>
        <authorList>
            <person name="Dieterich C."/>
            <person name="Clifton S.W."/>
            <person name="Schuster L.N."/>
            <person name="Chinwalla A."/>
            <person name="Delehaunty K."/>
            <person name="Dinkelacker I."/>
            <person name="Fulton L."/>
            <person name="Fulton R."/>
            <person name="Godfrey J."/>
            <person name="Minx P."/>
            <person name="Mitreva M."/>
            <person name="Roeseler W."/>
            <person name="Tian H."/>
            <person name="Witte H."/>
            <person name="Yang S.P."/>
            <person name="Wilson R.K."/>
            <person name="Sommer R.J."/>
        </authorList>
    </citation>
    <scope>NUCLEOTIDE SEQUENCE [LARGE SCALE GENOMIC DNA]</scope>
    <source>
        <strain evidence="27">PS312</strain>
    </source>
</reference>
<feature type="compositionally biased region" description="Basic and acidic residues" evidence="20">
    <location>
        <begin position="823"/>
        <end position="833"/>
    </location>
</feature>
<feature type="compositionally biased region" description="Basic and acidic residues" evidence="20">
    <location>
        <begin position="74"/>
        <end position="89"/>
    </location>
</feature>
<evidence type="ECO:0000256" key="21">
    <source>
        <dbReference type="SAM" id="Phobius"/>
    </source>
</evidence>
<feature type="transmembrane region" description="Helical" evidence="21">
    <location>
        <begin position="1449"/>
        <end position="1468"/>
    </location>
</feature>
<dbReference type="InterPro" id="IPR000175">
    <property type="entry name" value="Na/ntran_symport"/>
</dbReference>
<evidence type="ECO:0000256" key="16">
    <source>
        <dbReference type="PIRSR" id="PIRSR600175-2"/>
    </source>
</evidence>
<dbReference type="CDD" id="cd11497">
    <property type="entry name" value="SLC6sbd_SERT-like"/>
    <property type="match status" value="1"/>
</dbReference>
<dbReference type="Proteomes" id="UP000005239">
    <property type="component" value="Unassembled WGS sequence"/>
</dbReference>
<dbReference type="InterPro" id="IPR019050">
    <property type="entry name" value="FDF_dom"/>
</dbReference>
<dbReference type="SMART" id="SM01271">
    <property type="entry name" value="LSM14"/>
    <property type="match status" value="1"/>
</dbReference>
<feature type="domain" description="C2H2-type" evidence="22">
    <location>
        <begin position="1029"/>
        <end position="1057"/>
    </location>
</feature>
<feature type="compositionally biased region" description="Basic residues" evidence="20">
    <location>
        <begin position="112"/>
        <end position="125"/>
    </location>
</feature>
<comment type="similarity">
    <text evidence="3">Belongs to the LSM14 family.</text>
</comment>
<evidence type="ECO:0000256" key="15">
    <source>
        <dbReference type="PIRSR" id="PIRSR600175-1"/>
    </source>
</evidence>
<feature type="transmembrane region" description="Helical" evidence="21">
    <location>
        <begin position="1775"/>
        <end position="1797"/>
    </location>
</feature>
<dbReference type="GO" id="GO:0098793">
    <property type="term" value="C:presynapse"/>
    <property type="evidence" value="ECO:0007669"/>
    <property type="project" value="GOC"/>
</dbReference>
<feature type="binding site" evidence="15">
    <location>
        <position position="1291"/>
    </location>
    <ligand>
        <name>Na(+)</name>
        <dbReference type="ChEBI" id="CHEBI:29101"/>
        <label>1</label>
    </ligand>
</feature>
<dbReference type="InterPro" id="IPR004245">
    <property type="entry name" value="DUF229"/>
</dbReference>
<feature type="domain" description="FFD box profile" evidence="24">
    <location>
        <begin position="2119"/>
        <end position="2135"/>
    </location>
</feature>
<evidence type="ECO:0000256" key="8">
    <source>
        <dbReference type="ARBA" id="ARBA00022771"/>
    </source>
</evidence>
<dbReference type="SUPFAM" id="SSF57667">
    <property type="entry name" value="beta-beta-alpha zinc fingers"/>
    <property type="match status" value="2"/>
</dbReference>
<dbReference type="GO" id="GO:0008270">
    <property type="term" value="F:zinc ion binding"/>
    <property type="evidence" value="ECO:0007669"/>
    <property type="project" value="UniProtKB-KW"/>
</dbReference>
<dbReference type="SUPFAM" id="SSF161070">
    <property type="entry name" value="SNF-like"/>
    <property type="match status" value="1"/>
</dbReference>
<dbReference type="InterPro" id="IPR025609">
    <property type="entry name" value="Lsm14-like_N"/>
</dbReference>
<gene>
    <name evidence="26" type="primary">WBGene00102288</name>
</gene>
<accession>A0A8R1YDC1</accession>
<keyword evidence="13 21" id="KW-0472">Membrane</keyword>
<dbReference type="PRINTS" id="PR00176">
    <property type="entry name" value="NANEUSMPORT"/>
</dbReference>
<dbReference type="GO" id="GO:0005886">
    <property type="term" value="C:plasma membrane"/>
    <property type="evidence" value="ECO:0000318"/>
    <property type="project" value="GO_Central"/>
</dbReference>
<feature type="compositionally biased region" description="Basic and acidic residues" evidence="20">
    <location>
        <begin position="2138"/>
        <end position="2155"/>
    </location>
</feature>
<evidence type="ECO:0000256" key="9">
    <source>
        <dbReference type="ARBA" id="ARBA00022833"/>
    </source>
</evidence>
<dbReference type="InterPro" id="IPR025761">
    <property type="entry name" value="FFD_box"/>
</dbReference>
<feature type="binding site" evidence="15">
    <location>
        <position position="1566"/>
    </location>
    <ligand>
        <name>Na(+)</name>
        <dbReference type="ChEBI" id="CHEBI:29101"/>
        <label>1</label>
    </ligand>
</feature>
<feature type="domain" description="TFG box profile" evidence="25">
    <location>
        <begin position="2143"/>
        <end position="2163"/>
    </location>
</feature>
<dbReference type="PROSITE" id="PS51536">
    <property type="entry name" value="TFG"/>
    <property type="match status" value="1"/>
</dbReference>
<feature type="transmembrane region" description="Helical" evidence="21">
    <location>
        <begin position="1620"/>
        <end position="1641"/>
    </location>
</feature>
<dbReference type="SMART" id="SM01199">
    <property type="entry name" value="FDF"/>
    <property type="match status" value="1"/>
</dbReference>
<feature type="short sequence motif" description="TFG box" evidence="19">
    <location>
        <begin position="2143"/>
        <end position="2163"/>
    </location>
</feature>
<feature type="transmembrane region" description="Helical" evidence="21">
    <location>
        <begin position="1737"/>
        <end position="1755"/>
    </location>
</feature>
<evidence type="ECO:0000256" key="10">
    <source>
        <dbReference type="ARBA" id="ARBA00022847"/>
    </source>
</evidence>
<feature type="compositionally biased region" description="Gly residues" evidence="20">
    <location>
        <begin position="2174"/>
        <end position="2188"/>
    </location>
</feature>
<feature type="binding site" evidence="15">
    <location>
        <position position="1534"/>
    </location>
    <ligand>
        <name>Na(+)</name>
        <dbReference type="ChEBI" id="CHEBI:29101"/>
        <label>1</label>
    </ligand>
</feature>
<dbReference type="GO" id="GO:0003677">
    <property type="term" value="F:DNA binding"/>
    <property type="evidence" value="ECO:0007669"/>
    <property type="project" value="UniProtKB-KW"/>
</dbReference>
<evidence type="ECO:0000259" key="22">
    <source>
        <dbReference type="PROSITE" id="PS50157"/>
    </source>
</evidence>
<keyword evidence="10" id="KW-0769">Symport</keyword>
<dbReference type="GO" id="GO:0051610">
    <property type="term" value="P:serotonin uptake"/>
    <property type="evidence" value="ECO:0000318"/>
    <property type="project" value="GO_Central"/>
</dbReference>
<dbReference type="GO" id="GO:0051378">
    <property type="term" value="F:serotonin binding"/>
    <property type="evidence" value="ECO:0000318"/>
    <property type="project" value="GO_Central"/>
</dbReference>
<evidence type="ECO:0000256" key="18">
    <source>
        <dbReference type="PROSITE-ProRule" id="PRU00846"/>
    </source>
</evidence>
<feature type="binding site" evidence="15">
    <location>
        <position position="1632"/>
    </location>
    <ligand>
        <name>Na(+)</name>
        <dbReference type="ChEBI" id="CHEBI:29101"/>
        <label>1</label>
    </ligand>
</feature>
<dbReference type="PROSITE" id="PS51512">
    <property type="entry name" value="DFDF"/>
    <property type="match status" value="1"/>
</dbReference>
<evidence type="ECO:0000259" key="23">
    <source>
        <dbReference type="PROSITE" id="PS51512"/>
    </source>
</evidence>
<keyword evidence="7" id="KW-0677">Repeat</keyword>
<dbReference type="Pfam" id="PF12701">
    <property type="entry name" value="LSM14"/>
    <property type="match status" value="1"/>
</dbReference>
<protein>
    <submittedName>
        <fullName evidence="26">Uncharacterized protein</fullName>
    </submittedName>
</protein>
<dbReference type="Pfam" id="PF09532">
    <property type="entry name" value="FDF"/>
    <property type="match status" value="1"/>
</dbReference>
<dbReference type="PROSITE" id="PS00028">
    <property type="entry name" value="ZINC_FINGER_C2H2_1"/>
    <property type="match status" value="4"/>
</dbReference>
<feature type="compositionally biased region" description="Low complexity" evidence="20">
    <location>
        <begin position="2189"/>
        <end position="2200"/>
    </location>
</feature>
<dbReference type="SMART" id="SM00355">
    <property type="entry name" value="ZnF_C2H2"/>
    <property type="match status" value="6"/>
</dbReference>
<organism evidence="26 27">
    <name type="scientific">Pristionchus pacificus</name>
    <name type="common">Parasitic nematode worm</name>
    <dbReference type="NCBI Taxonomy" id="54126"/>
    <lineage>
        <taxon>Eukaryota</taxon>
        <taxon>Metazoa</taxon>
        <taxon>Ecdysozoa</taxon>
        <taxon>Nematoda</taxon>
        <taxon>Chromadorea</taxon>
        <taxon>Rhabditida</taxon>
        <taxon>Rhabditina</taxon>
        <taxon>Diplogasteromorpha</taxon>
        <taxon>Diplogasteroidea</taxon>
        <taxon>Neodiplogasteridae</taxon>
        <taxon>Pristionchus</taxon>
    </lineage>
</organism>
<feature type="transmembrane region" description="Helical" evidence="21">
    <location>
        <begin position="1480"/>
        <end position="1503"/>
    </location>
</feature>
<dbReference type="GO" id="GO:0043005">
    <property type="term" value="C:neuron projection"/>
    <property type="evidence" value="ECO:0000318"/>
    <property type="project" value="GO_Central"/>
</dbReference>
<feature type="disulfide bond" evidence="16">
    <location>
        <begin position="1397"/>
        <end position="1406"/>
    </location>
</feature>
<keyword evidence="16" id="KW-1015">Disulfide bond</keyword>
<dbReference type="GO" id="GO:0000122">
    <property type="term" value="P:negative regulation of transcription by RNA polymerase II"/>
    <property type="evidence" value="ECO:0007669"/>
    <property type="project" value="UniProtKB-ARBA"/>
</dbReference>
<evidence type="ECO:0000256" key="3">
    <source>
        <dbReference type="ARBA" id="ARBA00010415"/>
    </source>
</evidence>
<dbReference type="Gene3D" id="2.30.30.100">
    <property type="match status" value="1"/>
</dbReference>
<dbReference type="GO" id="GO:0045202">
    <property type="term" value="C:synapse"/>
    <property type="evidence" value="ECO:0000318"/>
    <property type="project" value="GO_Central"/>
</dbReference>
<dbReference type="SUPFAM" id="SSF50182">
    <property type="entry name" value="Sm-like ribonucleoproteins"/>
    <property type="match status" value="1"/>
</dbReference>
<dbReference type="InterPro" id="IPR025768">
    <property type="entry name" value="TFG_box"/>
</dbReference>
<evidence type="ECO:0000313" key="26">
    <source>
        <dbReference type="EnsemblMetazoa" id="PPA12734.1"/>
    </source>
</evidence>
<dbReference type="PROSITE" id="PS50267">
    <property type="entry name" value="NA_NEUROTRAN_SYMP_3"/>
    <property type="match status" value="1"/>
</dbReference>
<feature type="compositionally biased region" description="Polar residues" evidence="20">
    <location>
        <begin position="2024"/>
        <end position="2036"/>
    </location>
</feature>
<feature type="transmembrane region" description="Helical" evidence="21">
    <location>
        <begin position="1693"/>
        <end position="1716"/>
    </location>
</feature>
<feature type="transmembrane region" description="Helical" evidence="21">
    <location>
        <begin position="1523"/>
        <end position="1548"/>
    </location>
</feature>
<feature type="region of interest" description="Disordered" evidence="20">
    <location>
        <begin position="1956"/>
        <end position="2065"/>
    </location>
</feature>
<proteinExistence type="inferred from homology"/>
<dbReference type="GO" id="GO:0005634">
    <property type="term" value="C:nucleus"/>
    <property type="evidence" value="ECO:0007669"/>
    <property type="project" value="UniProtKB-SubCell"/>
</dbReference>
<evidence type="ECO:0000256" key="19">
    <source>
        <dbReference type="PROSITE-ProRule" id="PRU00869"/>
    </source>
</evidence>
<keyword evidence="5 21" id="KW-0812">Transmembrane</keyword>
<keyword evidence="8 17" id="KW-0863">Zinc-finger</keyword>
<evidence type="ECO:0000256" key="7">
    <source>
        <dbReference type="ARBA" id="ARBA00022737"/>
    </source>
</evidence>
<dbReference type="PANTHER" id="PTHR11616:SF279">
    <property type="entry name" value="SODIUM-DEPENDENT SEROTONIN TRANSPORTER"/>
    <property type="match status" value="1"/>
</dbReference>
<feature type="short sequence motif" description="FFD box" evidence="18">
    <location>
        <begin position="2119"/>
        <end position="2135"/>
    </location>
</feature>
<feature type="transmembrane region" description="Helical" evidence="21">
    <location>
        <begin position="1315"/>
        <end position="1336"/>
    </location>
</feature>
<comment type="subcellular location">
    <subcellularLocation>
        <location evidence="2">Membrane</location>
        <topology evidence="2">Multi-pass membrane protein</topology>
    </subcellularLocation>
    <subcellularLocation>
        <location evidence="1">Nucleus</location>
    </subcellularLocation>
</comment>
<evidence type="ECO:0000256" key="13">
    <source>
        <dbReference type="ARBA" id="ARBA00023136"/>
    </source>
</evidence>
<dbReference type="GO" id="GO:0005335">
    <property type="term" value="F:serotonin:sodium:chloride symporter activity"/>
    <property type="evidence" value="ECO:0000318"/>
    <property type="project" value="GO_Central"/>
</dbReference>
<dbReference type="CDD" id="cd16021">
    <property type="entry name" value="ALP_like"/>
    <property type="match status" value="1"/>
</dbReference>
<evidence type="ECO:0000256" key="14">
    <source>
        <dbReference type="ARBA" id="ARBA00023242"/>
    </source>
</evidence>
<dbReference type="GO" id="GO:0006865">
    <property type="term" value="P:amino acid transport"/>
    <property type="evidence" value="ECO:0000318"/>
    <property type="project" value="GO_Central"/>
</dbReference>
<feature type="binding site" evidence="15">
    <location>
        <position position="1298"/>
    </location>
    <ligand>
        <name>Na(+)</name>
        <dbReference type="ChEBI" id="CHEBI:29101"/>
        <label>1</label>
    </ligand>
</feature>
<feature type="domain" description="C2H2-type" evidence="22">
    <location>
        <begin position="1001"/>
        <end position="1028"/>
    </location>
</feature>
<keyword evidence="9" id="KW-0862">Zinc</keyword>
<evidence type="ECO:0000256" key="5">
    <source>
        <dbReference type="ARBA" id="ARBA00022692"/>
    </source>
</evidence>
<keyword evidence="6 15" id="KW-0479">Metal-binding</keyword>
<feature type="region of interest" description="Disordered" evidence="20">
    <location>
        <begin position="2095"/>
        <end position="2126"/>
    </location>
</feature>
<feature type="compositionally biased region" description="Low complexity" evidence="20">
    <location>
        <begin position="1981"/>
        <end position="1993"/>
    </location>
</feature>
<dbReference type="PROSITE" id="PS51513">
    <property type="entry name" value="FFD"/>
    <property type="match status" value="1"/>
</dbReference>
<feature type="compositionally biased region" description="Gly residues" evidence="20">
    <location>
        <begin position="2201"/>
        <end position="2211"/>
    </location>
</feature>
<feature type="domain" description="C2H2-type" evidence="22">
    <location>
        <begin position="973"/>
        <end position="1000"/>
    </location>
</feature>
<feature type="transmembrane region" description="Helical" evidence="21">
    <location>
        <begin position="32"/>
        <end position="53"/>
    </location>
</feature>
<evidence type="ECO:0000256" key="12">
    <source>
        <dbReference type="ARBA" id="ARBA00023125"/>
    </source>
</evidence>
<dbReference type="InterPro" id="IPR017850">
    <property type="entry name" value="Alkaline_phosphatase_core_sf"/>
</dbReference>
<keyword evidence="14" id="KW-0539">Nucleus</keyword>
<sequence>MHTLCRDLQRRTHVLYYERISVISLSPALKRLIFYALIVIGIYLIVSADYASVKKGRERIRLKSTKIVRSLDGTTKEEELKSRGKENERIIVNPSLDKISRPNSNHGDEKRWRKKKSLRKKKRKNLREEEAKKMSQTISIEKTTTGIEENMKGVGLTSEREETNGLKITTKGISDLRNVAMKKVSHAKEMTSLDKMERTIIFTTDLSMIADRKRVKNATCYGQEVIRINDDKNERGARFELEDGDRLKSESTFVSCVHDGIKWEGILWSAIRKEKRLKDLQKLDEGSGISVVIMSFDSMSHLTFRRKLPKTVEALEKTMGSVILNDGTPQAFLPILTGKTERELPNTRKWSQGAKFVSEVYPFIWNNFSSSGYATAFIEDSSNAGMFNYRLKGFDKPPVDHYGRTHFIEWEKQAEAWYVPCFGGEPQYKIGNIDDDFVQWIESSARQDLFNNTVLIVMADHGHRFSQLRDTHQGQLEERLPFFSISLPKTLRDTEIGEKMLFNLKRNVNRLVTPFDIHQSLFDLLNLKTAIELTKDQDVTTRSLSIFQPIPVSRSCKNAGISVHWCTCLTWKEVSTLPISKGIVENVVQSINNLTESERNLCAPLTFHRIYYVKKLFIPQEVLKYSEAKDAHGAKLNGKAEEAFSFYQIKFSTKPGRAIYEATVKHASAMDYPVVFKCCECHIEHESLSQLESHVWNRHLGTWPYKCAICNYPALSDKPLSAHFADEHPNMPVEFKRNINVECQLRSFITHSICVRLDELYDAAENEVIYEDDADQEGLGDLDALQPADQEQYHLEQGPYGHNLRRRRSGDHKELDDNDQCDDDRPPNLKRIEDDPEIIYLDRIGRQMAGQHNPDELQGGEEVITEVEVEDEMELADGVGVDEMDDGMMDSVMEDRRLHQQRFVYDEDGNLFDQEEMEGYLEEDEQGNLYYDHTTGGRSDIHDRMMKNRHIDMTVRRIAENPGDLRKKPAVEFHCDICGKLLKYPSRIEAHRRMHAQEKAFPCPHCDKAFSQKSSLNVHIRTHTGERPYACTWDCGKSFASSSALKLHEKSHSGERKHACSICGQLFSKKSHANRHEKTRHAVTMINDEEAEPLDPLTLEEKVLVDEVIESVRTERYNKQYIRQHRLMVKRYAENSILIICMLKWNANKARQPLRFQGEGSPVAGTPTECRSRRSSRSRTSSTMQNGAYGAVDINTPPSTPTATVIRNVRALRSASDYEVLKGDGNFSSKKTSNSTLKEGTEMENFGRSISPAKSAASLAISKAASSVRRKSIIVRDKWGNKFEFLLAVVGYAVDLGNIWRFPTVCYKHGGGAFLIPWIVMLFLGGLPMFYMELALGQFHRSGCISIWKRICPAFKGIGYGICFICTFIACFYNAIIARAVYFAFASFAWEVPWKTCNNTWNTENCTETLDAMLMGNSSAWRKSPSEEYFQYNVLEMHKSNGFDQLGGIKPSLAFCLFIVFVMVYFALWKGPKSSGKMVWVTATAPYVVLTILLIRGITLPGASVGIKYYLTPNFSVLKDPQVWSAAASQIFFSLGPGFGVLLALSSYNDFNNNCYRDALVTSFINCATSFFSGFVIFSTLGYMSVLTNKPVDKVVEGADDSLIFIVYPQAIATMSYSPVWAVIFFVMLITLGIDSTFSGIEALITGFCDEYPRILLKRREIFVGVVITIYYFGSLPGVTYGGSYIIPFLDEYGVTLSVLFIVMCEMIAVCWFYGVARFSEDIRSMLGFYPGIYWRFTWTFSPVMIAMLFGITVYNVNFSPLEVGEYVYPTWSVYFGWFLRLLSIMAIPSYMLYLFANTKGSCTERFRSMIRPIPRDASIYSFVQPEAPHTHIFDSSSMQDPQHLSSDRAFLSLIFRSFRVKKFRNDTPGYHVPRPTIHSQRKISLISKLDIRYEGILYSVNTAESTIALVKVRSLGTEDRPVSNPVPARDDVYEHIIFKASDIKDLMVCETPKPQTLGGLPYDPAIVSVSNRPEPAQSATSSRPNTPNRSSPASIPSNKAPGAGRMVNQPRGGAPGQPVRGSYQPQRPGYNNQGYNRGYHGPQPLMGRGRGMFQRNQPQNPREKLRFDSDYDFEKANEQFQETLSDLLKDVTISEKEGENEEIKPDETTNASEEEGEPFYDKTSSFFDRISCEALEKAEGKKSRPDWRKERETNQETFGHQAVRSLNYRRGFGRGMRGGPQNGGGRYNNGFNSYNNNGGYNRGYNGGNRGGFRRNNQQQAQA</sequence>
<dbReference type="Gene3D" id="3.40.720.10">
    <property type="entry name" value="Alkaline Phosphatase, subunit A"/>
    <property type="match status" value="1"/>
</dbReference>
<dbReference type="GO" id="GO:0035725">
    <property type="term" value="P:sodium ion transmembrane transport"/>
    <property type="evidence" value="ECO:0000318"/>
    <property type="project" value="GO_Central"/>
</dbReference>
<dbReference type="InterPro" id="IPR036236">
    <property type="entry name" value="Znf_C2H2_sf"/>
</dbReference>
<keyword evidence="27" id="KW-1185">Reference proteome</keyword>
<keyword evidence="11 21" id="KW-1133">Transmembrane helix</keyword>
<name>A0A8R1YDC1_PRIPA</name>
<dbReference type="FunFam" id="3.30.160.60:FF:002343">
    <property type="entry name" value="Zinc finger protein 33A"/>
    <property type="match status" value="1"/>
</dbReference>
<feature type="region of interest" description="Disordered" evidence="20">
    <location>
        <begin position="2138"/>
        <end position="2223"/>
    </location>
</feature>
<feature type="region of interest" description="Disordered" evidence="20">
    <location>
        <begin position="1156"/>
        <end position="1196"/>
    </location>
</feature>
<keyword evidence="15" id="KW-0915">Sodium</keyword>
<evidence type="ECO:0000256" key="4">
    <source>
        <dbReference type="ARBA" id="ARBA00022448"/>
    </source>
</evidence>
<evidence type="ECO:0000259" key="25">
    <source>
        <dbReference type="PROSITE" id="PS51536"/>
    </source>
</evidence>
<evidence type="ECO:0000256" key="11">
    <source>
        <dbReference type="ARBA" id="ARBA00022989"/>
    </source>
</evidence>
<feature type="region of interest" description="Disordered" evidence="20">
    <location>
        <begin position="793"/>
        <end position="835"/>
    </location>
</feature>
<feature type="binding site" evidence="15">
    <location>
        <position position="1293"/>
    </location>
    <ligand>
        <name>Na(+)</name>
        <dbReference type="ChEBI" id="CHEBI:29101"/>
        <label>1</label>
    </ligand>
</feature>
<dbReference type="InterPro" id="IPR025762">
    <property type="entry name" value="DFDF"/>
</dbReference>
<evidence type="ECO:0000256" key="20">
    <source>
        <dbReference type="SAM" id="MobiDB-lite"/>
    </source>
</evidence>